<organism evidence="1 2">
    <name type="scientific">Chryseobacterium kimseyorum</name>
    <dbReference type="NCBI Taxonomy" id="2984028"/>
    <lineage>
        <taxon>Bacteria</taxon>
        <taxon>Pseudomonadati</taxon>
        <taxon>Bacteroidota</taxon>
        <taxon>Flavobacteriia</taxon>
        <taxon>Flavobacteriales</taxon>
        <taxon>Weeksellaceae</taxon>
        <taxon>Chryseobacterium group</taxon>
        <taxon>Chryseobacterium</taxon>
    </lineage>
</organism>
<dbReference type="RefSeq" id="WP_264750897.1">
    <property type="nucleotide sequence ID" value="NZ_JAPDHW010000010.1"/>
</dbReference>
<gene>
    <name evidence="1" type="ORF">OMO38_14425</name>
</gene>
<reference evidence="1" key="1">
    <citation type="submission" date="2022-10" db="EMBL/GenBank/DDBJ databases">
        <title>Chryseobacterium babae sp. nov. isolated from the gut of the beetle Oryctes rhinoceros, and Chryseobacterium kimseyorum sp. nov., isolated from a stick insect rearing cage.</title>
        <authorList>
            <person name="Shelomi M."/>
            <person name="Han C.-J."/>
            <person name="Chen W.-M."/>
            <person name="Chen H.-K."/>
            <person name="Liaw S.-J."/>
            <person name="Muhle E."/>
            <person name="Clermont D."/>
        </authorList>
    </citation>
    <scope>NUCLEOTIDE SEQUENCE</scope>
    <source>
        <strain evidence="1">09-1422</strain>
    </source>
</reference>
<keyword evidence="2" id="KW-1185">Reference proteome</keyword>
<sequence length="219" mass="25748">MSKTIKIFSVLILFFSLYAKAQKKFEATLYFLDGSKRSGKLTEVMDRDSKLIFIENGSKKREKIKVKSLDKVEYVNPENSHEPITVELRECVFYTSKKPQTEYCWLKKVHTGEVSAYITYGTDGGIRNAHHYTVTPSYLVNVFFQYKNEKPQLIYFHNSTWTPNKKKIIKRHVRNFFKDICPNLVSDFEEDKIEMKTNTGILMEYYEKNCLSNQNTSKI</sequence>
<evidence type="ECO:0000313" key="1">
    <source>
        <dbReference type="EMBL" id="MCW3169718.1"/>
    </source>
</evidence>
<name>A0ABT3I1H2_9FLAO</name>
<dbReference type="EMBL" id="JAPDHW010000010">
    <property type="protein sequence ID" value="MCW3169718.1"/>
    <property type="molecule type" value="Genomic_DNA"/>
</dbReference>
<protein>
    <recommendedName>
        <fullName evidence="3">DUF4468 domain-containing protein</fullName>
    </recommendedName>
</protein>
<comment type="caution">
    <text evidence="1">The sequence shown here is derived from an EMBL/GenBank/DDBJ whole genome shotgun (WGS) entry which is preliminary data.</text>
</comment>
<proteinExistence type="predicted"/>
<evidence type="ECO:0008006" key="3">
    <source>
        <dbReference type="Google" id="ProtNLM"/>
    </source>
</evidence>
<accession>A0ABT3I1H2</accession>
<dbReference type="Proteomes" id="UP001163731">
    <property type="component" value="Unassembled WGS sequence"/>
</dbReference>
<evidence type="ECO:0000313" key="2">
    <source>
        <dbReference type="Proteomes" id="UP001163731"/>
    </source>
</evidence>